<dbReference type="EMBL" id="QZEI01000076">
    <property type="protein sequence ID" value="RLV58368.1"/>
    <property type="molecule type" value="Genomic_DNA"/>
</dbReference>
<sequence>MELKHFEAQTGLKLSDKFVGSSELDLQCVVSYLASIPDVLSYPLLIDFISHYPRSTSLQIQTLKHEIQIKSEAIKVNLRWMEGQLQRIPEASALSLKNEYLRRYKKYSNPRSANIWLRKRVEFINEVIRKFPIPLYHLCSELRLSETAHEWSTLCLKILEDETEQRTKQVNAVKLIKAVKHPADRWGFSPYLPNLIKLENKIIRGDDVSGEFDLIAKAIARLIDEQWWLNQLNRAYQQYKEHAAIIVGKVRCGVSPYVSHKTLQEYQARKKANFTWLKMMLLINEEHDLELPLLEAVNASISNPEHRRVELMVRMRGFEQLAEEHGYVGEFYTWTAPSKYHSWVKDKSGKSHANSNYQGATPRDTQKYLCQQWSKVRAKFARNEIETFGFRVVEPHHDGTPHWHLLLFFKPEQVELARQIICEYAVEHDKEELNIVGEHFTPEDCSPRFDFKPIDPAFGSATGYLAKYIAKNIDGAYVDVDFEAESSGKHAAEGVASWASTWRIRQFQQIGGAPVTVWRELRRRRQAITNDDILERARKAADAANWQGYIEANGGLCCKRGNRPVKLAKIVNEAANRYGEDIIKIIGVIADAKIETRLEGWELQRAEPEKTEPKVDVQCEEPVCSLSSDSCAPWRSDNNCTEEVGIINLACKQSNKRMKAIRESCNFYVT</sequence>
<evidence type="ECO:0000256" key="3">
    <source>
        <dbReference type="ARBA" id="ARBA00022705"/>
    </source>
</evidence>
<evidence type="ECO:0000256" key="5">
    <source>
        <dbReference type="ARBA" id="ARBA00022759"/>
    </source>
</evidence>
<comment type="caution">
    <text evidence="8">The sequence shown here is derived from an EMBL/GenBank/DDBJ whole genome shotgun (WGS) entry which is preliminary data.</text>
</comment>
<organism evidence="8 9">
    <name type="scientific">Parashewanella curva</name>
    <dbReference type="NCBI Taxonomy" id="2338552"/>
    <lineage>
        <taxon>Bacteria</taxon>
        <taxon>Pseudomonadati</taxon>
        <taxon>Pseudomonadota</taxon>
        <taxon>Gammaproteobacteria</taxon>
        <taxon>Alteromonadales</taxon>
        <taxon>Shewanellaceae</taxon>
        <taxon>Parashewanella</taxon>
    </lineage>
</organism>
<dbReference type="RefSeq" id="WP_121840305.1">
    <property type="nucleotide sequence ID" value="NZ_ML014825.1"/>
</dbReference>
<evidence type="ECO:0000256" key="6">
    <source>
        <dbReference type="ARBA" id="ARBA00022801"/>
    </source>
</evidence>
<dbReference type="InterPro" id="IPR008766">
    <property type="entry name" value="Replication_gene_A-like"/>
</dbReference>
<protein>
    <submittedName>
        <fullName evidence="8">Replication endonuclease</fullName>
    </submittedName>
</protein>
<reference evidence="8 9" key="1">
    <citation type="submission" date="2018-09" db="EMBL/GenBank/DDBJ databases">
        <title>Phylogeny of the Shewanellaceae, and recommendation for two new genera, Pseudoshewanella and Parashewanella.</title>
        <authorList>
            <person name="Wang G."/>
        </authorList>
    </citation>
    <scope>NUCLEOTIDE SEQUENCE [LARGE SCALE GENOMIC DNA]</scope>
    <source>
        <strain evidence="8 9">C51</strain>
    </source>
</reference>
<keyword evidence="4" id="KW-0540">Nuclease</keyword>
<evidence type="ECO:0000256" key="1">
    <source>
        <dbReference type="ARBA" id="ARBA00003293"/>
    </source>
</evidence>
<accession>A0A3L8PVB1</accession>
<dbReference type="AlphaFoldDB" id="A0A3L8PVB1"/>
<evidence type="ECO:0000256" key="4">
    <source>
        <dbReference type="ARBA" id="ARBA00022722"/>
    </source>
</evidence>
<dbReference type="OrthoDB" id="5568266at2"/>
<evidence type="ECO:0000313" key="9">
    <source>
        <dbReference type="Proteomes" id="UP000281474"/>
    </source>
</evidence>
<dbReference type="Proteomes" id="UP000281474">
    <property type="component" value="Unassembled WGS sequence"/>
</dbReference>
<feature type="domain" description="Replication gene A protein-like" evidence="7">
    <location>
        <begin position="147"/>
        <end position="475"/>
    </location>
</feature>
<dbReference type="GO" id="GO:0016787">
    <property type="term" value="F:hydrolase activity"/>
    <property type="evidence" value="ECO:0007669"/>
    <property type="project" value="UniProtKB-KW"/>
</dbReference>
<proteinExistence type="inferred from homology"/>
<dbReference type="GO" id="GO:0004519">
    <property type="term" value="F:endonuclease activity"/>
    <property type="evidence" value="ECO:0007669"/>
    <property type="project" value="UniProtKB-KW"/>
</dbReference>
<dbReference type="Pfam" id="PF05840">
    <property type="entry name" value="Phage_GPA"/>
    <property type="match status" value="1"/>
</dbReference>
<evidence type="ECO:0000256" key="2">
    <source>
        <dbReference type="ARBA" id="ARBA00009260"/>
    </source>
</evidence>
<evidence type="ECO:0000259" key="7">
    <source>
        <dbReference type="Pfam" id="PF05840"/>
    </source>
</evidence>
<evidence type="ECO:0000313" key="8">
    <source>
        <dbReference type="EMBL" id="RLV58368.1"/>
    </source>
</evidence>
<comment type="similarity">
    <text evidence="2">Belongs to the phage GPA family.</text>
</comment>
<dbReference type="GO" id="GO:0006260">
    <property type="term" value="P:DNA replication"/>
    <property type="evidence" value="ECO:0007669"/>
    <property type="project" value="UniProtKB-KW"/>
</dbReference>
<keyword evidence="6" id="KW-0378">Hydrolase</keyword>
<keyword evidence="3" id="KW-0235">DNA replication</keyword>
<comment type="function">
    <text evidence="1">Possible endonuclease which induces a single-strand cut and initiates DNA replication.</text>
</comment>
<keyword evidence="9" id="KW-1185">Reference proteome</keyword>
<keyword evidence="5 8" id="KW-0255">Endonuclease</keyword>
<gene>
    <name evidence="8" type="ORF">D5018_17620</name>
</gene>
<name>A0A3L8PVB1_9GAMM</name>